<evidence type="ECO:0000256" key="5">
    <source>
        <dbReference type="ARBA" id="ARBA00022676"/>
    </source>
</evidence>
<keyword evidence="7" id="KW-0119">Carbohydrate metabolism</keyword>
<dbReference type="GO" id="GO:0004134">
    <property type="term" value="F:4-alpha-glucanotransferase activity"/>
    <property type="evidence" value="ECO:0007669"/>
    <property type="project" value="UniProtKB-EC"/>
</dbReference>
<dbReference type="STRING" id="481448.Minf_0942"/>
<dbReference type="Gene3D" id="3.20.20.80">
    <property type="entry name" value="Glycosidases"/>
    <property type="match status" value="1"/>
</dbReference>
<comment type="catalytic activity">
    <reaction evidence="1">
        <text>Transfers a segment of a (1-&gt;4)-alpha-D-glucan to a new position in an acceptor, which may be glucose or a (1-&gt;4)-alpha-D-glucan.</text>
        <dbReference type="EC" id="2.4.1.25"/>
    </reaction>
</comment>
<gene>
    <name evidence="10" type="primary">malQ</name>
    <name evidence="10" type="ordered locus">Minf_0942</name>
</gene>
<keyword evidence="6 10" id="KW-0808">Transferase</keyword>
<dbReference type="CAZy" id="GH77">
    <property type="family name" value="Glycoside Hydrolase Family 77"/>
</dbReference>
<proteinExistence type="inferred from homology"/>
<evidence type="ECO:0000313" key="10">
    <source>
        <dbReference type="EMBL" id="ACD82997.1"/>
    </source>
</evidence>
<dbReference type="Pfam" id="PF02446">
    <property type="entry name" value="Glyco_hydro_77"/>
    <property type="match status" value="1"/>
</dbReference>
<dbReference type="KEGG" id="min:Minf_0942"/>
<dbReference type="PANTHER" id="PTHR32438">
    <property type="entry name" value="4-ALPHA-GLUCANOTRANSFERASE DPE1, CHLOROPLASTIC/AMYLOPLASTIC"/>
    <property type="match status" value="1"/>
</dbReference>
<dbReference type="GO" id="GO:0005975">
    <property type="term" value="P:carbohydrate metabolic process"/>
    <property type="evidence" value="ECO:0007669"/>
    <property type="project" value="InterPro"/>
</dbReference>
<dbReference type="HOGENOM" id="CLU_014132_2_1_0"/>
<comment type="similarity">
    <text evidence="2">Belongs to the disproportionating enzyme family.</text>
</comment>
<organism evidence="10 11">
    <name type="scientific">Methylacidiphilum infernorum (isolate V4)</name>
    <name type="common">Methylokorus infernorum (strain V4)</name>
    <dbReference type="NCBI Taxonomy" id="481448"/>
    <lineage>
        <taxon>Bacteria</taxon>
        <taxon>Pseudomonadati</taxon>
        <taxon>Verrucomicrobiota</taxon>
        <taxon>Methylacidiphilae</taxon>
        <taxon>Methylacidiphilales</taxon>
        <taxon>Methylacidiphilaceae</taxon>
        <taxon>Methylacidiphilum (ex Ratnadevi et al. 2023)</taxon>
    </lineage>
</organism>
<dbReference type="Proteomes" id="UP000009149">
    <property type="component" value="Chromosome"/>
</dbReference>
<name>B3DUJ4_METI4</name>
<reference evidence="10 11" key="1">
    <citation type="journal article" date="2008" name="Biol. Direct">
        <title>Complete genome sequence of the extremely acidophilic methanotroph isolate V4, Methylacidiphilum infernorum, a representative of the bacterial phylum Verrucomicrobia.</title>
        <authorList>
            <person name="Hou S."/>
            <person name="Makarova K.S."/>
            <person name="Saw J.H."/>
            <person name="Senin P."/>
            <person name="Ly B.V."/>
            <person name="Zhou Z."/>
            <person name="Ren Y."/>
            <person name="Wang J."/>
            <person name="Galperin M.Y."/>
            <person name="Omelchenko M.V."/>
            <person name="Wolf Y.I."/>
            <person name="Yutin N."/>
            <person name="Koonin E.V."/>
            <person name="Stott M.B."/>
            <person name="Mountain B.W."/>
            <person name="Crowe M.A."/>
            <person name="Smirnova A.V."/>
            <person name="Dunfield P.F."/>
            <person name="Feng L."/>
            <person name="Wang L."/>
            <person name="Alam M."/>
        </authorList>
    </citation>
    <scope>NUCLEOTIDE SEQUENCE [LARGE SCALE GENOMIC DNA]</scope>
    <source>
        <strain evidence="11">Isolate V4</strain>
    </source>
</reference>
<evidence type="ECO:0000256" key="6">
    <source>
        <dbReference type="ARBA" id="ARBA00022679"/>
    </source>
</evidence>
<sequence>MSSTLVMHRIIKNEKETGILAPVFALRRKNDLGIGDTKAVLSTIDFCHSLHINYLQVLPINETSEDNSPYNAMSSIAYDPMLLTLEPDAIPGLLEEDLKLTESEKLAFKERLIDYRLVKSIKKKLLEKAYSRFTLSSSPSQRKDFALFCKNNKDWLSKYTLFRFLVEANDGNTRWNDWPEEIQNYNNALSWFKRQKDKNRILEKRRFYAFIQWIAYKQWKNVRRYAEAKMVKLMGDIPFGINRYSSDVWANQELFDCQWSCGAPPETFFQGDEFVKRWGQNWGFPLYRWENHEAESFRWWRRRIIWTTKIFHAFRIDHVLGFFRIYAFPWLPEQNNEFLHLDMEEVKAKTGGLTPRFFPGPDEPEESALVNKIQGEKILKVILETAKNEVVVAEDLGLVPGYVRPVLQAMGIPGFTIPMFERKPDLSYRPVKDYPFLTVATYGTHDHPSLASRYNFLVQKAAQNPHGEEMRELGRIALFIGFPPSELPDYFDERVHLRFVEVLLNSPCWLVVFSINDLLGIELQFNHPGSNPKDNWRDRLDKPLMDYLKEPEFGSKLKKIGQFIKQAQRSSCLNA</sequence>
<evidence type="ECO:0000256" key="4">
    <source>
        <dbReference type="ARBA" id="ARBA00020295"/>
    </source>
</evidence>
<keyword evidence="5" id="KW-0328">Glycosyltransferase</keyword>
<evidence type="ECO:0000256" key="9">
    <source>
        <dbReference type="ARBA" id="ARBA00031501"/>
    </source>
</evidence>
<protein>
    <recommendedName>
        <fullName evidence="4">4-alpha-glucanotransferase</fullName>
        <ecNumber evidence="3">2.4.1.25</ecNumber>
    </recommendedName>
    <alternativeName>
        <fullName evidence="8">Amylomaltase</fullName>
    </alternativeName>
    <alternativeName>
        <fullName evidence="9">Disproportionating enzyme</fullName>
    </alternativeName>
</protein>
<accession>B3DUJ4</accession>
<dbReference type="InterPro" id="IPR017853">
    <property type="entry name" value="GH"/>
</dbReference>
<dbReference type="eggNOG" id="COG1640">
    <property type="taxonomic scope" value="Bacteria"/>
</dbReference>
<dbReference type="EMBL" id="CP000975">
    <property type="protein sequence ID" value="ACD82997.1"/>
    <property type="molecule type" value="Genomic_DNA"/>
</dbReference>
<dbReference type="EC" id="2.4.1.25" evidence="3"/>
<evidence type="ECO:0000256" key="7">
    <source>
        <dbReference type="ARBA" id="ARBA00023277"/>
    </source>
</evidence>
<dbReference type="InterPro" id="IPR003385">
    <property type="entry name" value="Glyco_hydro_77"/>
</dbReference>
<dbReference type="PANTHER" id="PTHR32438:SF5">
    <property type="entry name" value="4-ALPHA-GLUCANOTRANSFERASE DPE1, CHLOROPLASTIC_AMYLOPLASTIC"/>
    <property type="match status" value="1"/>
</dbReference>
<evidence type="ECO:0000256" key="8">
    <source>
        <dbReference type="ARBA" id="ARBA00031423"/>
    </source>
</evidence>
<dbReference type="AlphaFoldDB" id="B3DUJ4"/>
<evidence type="ECO:0000256" key="2">
    <source>
        <dbReference type="ARBA" id="ARBA00005684"/>
    </source>
</evidence>
<evidence type="ECO:0000256" key="3">
    <source>
        <dbReference type="ARBA" id="ARBA00012560"/>
    </source>
</evidence>
<evidence type="ECO:0000256" key="1">
    <source>
        <dbReference type="ARBA" id="ARBA00000439"/>
    </source>
</evidence>
<evidence type="ECO:0000313" key="11">
    <source>
        <dbReference type="Proteomes" id="UP000009149"/>
    </source>
</evidence>
<dbReference type="SUPFAM" id="SSF51445">
    <property type="entry name" value="(Trans)glycosidases"/>
    <property type="match status" value="1"/>
</dbReference>